<dbReference type="EMBL" id="QXTE01000113">
    <property type="protein sequence ID" value="TFK05508.1"/>
    <property type="molecule type" value="Genomic_DNA"/>
</dbReference>
<keyword evidence="2" id="KW-0808">Transferase</keyword>
<evidence type="ECO:0000313" key="3">
    <source>
        <dbReference type="Proteomes" id="UP000297703"/>
    </source>
</evidence>
<protein>
    <submittedName>
        <fullName evidence="2">Serine/threonine-protein kinase OSR1</fullName>
    </submittedName>
</protein>
<evidence type="ECO:0000256" key="1">
    <source>
        <dbReference type="SAM" id="MobiDB-lite"/>
    </source>
</evidence>
<keyword evidence="3" id="KW-1185">Reference proteome</keyword>
<feature type="region of interest" description="Disordered" evidence="1">
    <location>
        <begin position="66"/>
        <end position="155"/>
    </location>
</feature>
<proteinExistence type="predicted"/>
<evidence type="ECO:0000313" key="2">
    <source>
        <dbReference type="EMBL" id="TFK05508.1"/>
    </source>
</evidence>
<feature type="compositionally biased region" description="Basic and acidic residues" evidence="1">
    <location>
        <begin position="234"/>
        <end position="250"/>
    </location>
</feature>
<name>A0A4D9ECV8_9SAUR</name>
<dbReference type="AlphaFoldDB" id="A0A4D9ECV8"/>
<keyword evidence="2" id="KW-0418">Kinase</keyword>
<feature type="compositionally biased region" description="Polar residues" evidence="1">
    <location>
        <begin position="94"/>
        <end position="110"/>
    </location>
</feature>
<dbReference type="Proteomes" id="UP000297703">
    <property type="component" value="Unassembled WGS sequence"/>
</dbReference>
<gene>
    <name evidence="2" type="ORF">DR999_PMT11899</name>
</gene>
<reference evidence="2 3" key="1">
    <citation type="submission" date="2019-04" db="EMBL/GenBank/DDBJ databases">
        <title>Draft genome of the big-headed turtle Platysternon megacephalum.</title>
        <authorList>
            <person name="Gong S."/>
        </authorList>
    </citation>
    <scope>NUCLEOTIDE SEQUENCE [LARGE SCALE GENOMIC DNA]</scope>
    <source>
        <strain evidence="2">DO16091913</strain>
        <tissue evidence="2">Muscle</tissue>
    </source>
</reference>
<sequence>MESPATIFEKNDAAFKIYSTAATLEENVSSSSATLLSAAAVPVFSTSQKAQRKPIPKTTLGASWKTRTTSKDENIRSWLKKTPMDSSAGRPGTRRTSLWALTSRSKNISPALQEEDPWRTSPSSQDQDAERCPAAPEKAATGGAPPHDQDADRCPAVPKRDALEGTISSTPDPETTYHPAVWRRAARRGMHFRAQGLDATRCPSGQRDIGASESSAPPRATSPPQASLPDPEESPGKSDGTTEVRPTEGEAGEDDRIYLEYLLPTGLLLCRFCLPVHGVQTLSKHFRKTYNKLIAFRCSRCDLPFETQKKYAHLLLGIVGVWVGAPALESSHFLLGQKLEGIEAFGIEHREGLMSEDQNSRALFVFLSNIKKQSP</sequence>
<accession>A0A4D9ECV8</accession>
<feature type="region of interest" description="Disordered" evidence="1">
    <location>
        <begin position="195"/>
        <end position="250"/>
    </location>
</feature>
<comment type="caution">
    <text evidence="2">The sequence shown here is derived from an EMBL/GenBank/DDBJ whole genome shotgun (WGS) entry which is preliminary data.</text>
</comment>
<dbReference type="GO" id="GO:0016301">
    <property type="term" value="F:kinase activity"/>
    <property type="evidence" value="ECO:0007669"/>
    <property type="project" value="UniProtKB-KW"/>
</dbReference>
<organism evidence="2 3">
    <name type="scientific">Platysternon megacephalum</name>
    <name type="common">big-headed turtle</name>
    <dbReference type="NCBI Taxonomy" id="55544"/>
    <lineage>
        <taxon>Eukaryota</taxon>
        <taxon>Metazoa</taxon>
        <taxon>Chordata</taxon>
        <taxon>Craniata</taxon>
        <taxon>Vertebrata</taxon>
        <taxon>Euteleostomi</taxon>
        <taxon>Archelosauria</taxon>
        <taxon>Testudinata</taxon>
        <taxon>Testudines</taxon>
        <taxon>Cryptodira</taxon>
        <taxon>Durocryptodira</taxon>
        <taxon>Testudinoidea</taxon>
        <taxon>Platysternidae</taxon>
        <taxon>Platysternon</taxon>
    </lineage>
</organism>
<reference evidence="2 3" key="2">
    <citation type="submission" date="2019-04" db="EMBL/GenBank/DDBJ databases">
        <title>The genome sequence of big-headed turtle.</title>
        <authorList>
            <person name="Gong S."/>
        </authorList>
    </citation>
    <scope>NUCLEOTIDE SEQUENCE [LARGE SCALE GENOMIC DNA]</scope>
    <source>
        <strain evidence="2">DO16091913</strain>
        <tissue evidence="2">Muscle</tissue>
    </source>
</reference>